<dbReference type="SUPFAM" id="SSF53187">
    <property type="entry name" value="Zn-dependent exopeptidases"/>
    <property type="match status" value="1"/>
</dbReference>
<comment type="cofactor">
    <cofactor evidence="1">
        <name>Zn(2+)</name>
        <dbReference type="ChEBI" id="CHEBI:29105"/>
    </cofactor>
</comment>
<evidence type="ECO:0000259" key="8">
    <source>
        <dbReference type="SMART" id="SM00631"/>
    </source>
</evidence>
<accession>A0A7W5ZFZ1</accession>
<evidence type="ECO:0000256" key="7">
    <source>
        <dbReference type="SAM" id="SignalP"/>
    </source>
</evidence>
<comment type="similarity">
    <text evidence="2">Belongs to the peptidase M14 family.</text>
</comment>
<evidence type="ECO:0000256" key="4">
    <source>
        <dbReference type="ARBA" id="ARBA00022801"/>
    </source>
</evidence>
<feature type="chain" id="PRO_5030820440" description="Peptidase M14 domain-containing protein" evidence="7">
    <location>
        <begin position="19"/>
        <end position="851"/>
    </location>
</feature>
<dbReference type="GO" id="GO:0005615">
    <property type="term" value="C:extracellular space"/>
    <property type="evidence" value="ECO:0007669"/>
    <property type="project" value="TreeGrafter"/>
</dbReference>
<reference evidence="9 10" key="1">
    <citation type="submission" date="2020-08" db="EMBL/GenBank/DDBJ databases">
        <title>Genomic Encyclopedia of Type Strains, Phase IV (KMG-IV): sequencing the most valuable type-strain genomes for metagenomic binning, comparative biology and taxonomic classification.</title>
        <authorList>
            <person name="Goeker M."/>
        </authorList>
    </citation>
    <scope>NUCLEOTIDE SEQUENCE [LARGE SCALE GENOMIC DNA]</scope>
    <source>
        <strain evidence="9 10">DSM 17976</strain>
    </source>
</reference>
<evidence type="ECO:0000313" key="10">
    <source>
        <dbReference type="Proteomes" id="UP000541352"/>
    </source>
</evidence>
<dbReference type="Pfam" id="PF00246">
    <property type="entry name" value="Peptidase_M14"/>
    <property type="match status" value="1"/>
</dbReference>
<evidence type="ECO:0000313" key="9">
    <source>
        <dbReference type="EMBL" id="MBB3836643.1"/>
    </source>
</evidence>
<dbReference type="PANTHER" id="PTHR11705">
    <property type="entry name" value="PROTEASE FAMILY M14 CARBOXYPEPTIDASE A,B"/>
    <property type="match status" value="1"/>
</dbReference>
<evidence type="ECO:0000256" key="6">
    <source>
        <dbReference type="ARBA" id="ARBA00023049"/>
    </source>
</evidence>
<dbReference type="Gene3D" id="3.40.630.10">
    <property type="entry name" value="Zn peptidases"/>
    <property type="match status" value="1"/>
</dbReference>
<keyword evidence="3" id="KW-0645">Protease</keyword>
<keyword evidence="7" id="KW-0732">Signal</keyword>
<organism evidence="9 10">
    <name type="scientific">Runella defluvii</name>
    <dbReference type="NCBI Taxonomy" id="370973"/>
    <lineage>
        <taxon>Bacteria</taxon>
        <taxon>Pseudomonadati</taxon>
        <taxon>Bacteroidota</taxon>
        <taxon>Cytophagia</taxon>
        <taxon>Cytophagales</taxon>
        <taxon>Spirosomataceae</taxon>
        <taxon>Runella</taxon>
    </lineage>
</organism>
<proteinExistence type="inferred from homology"/>
<keyword evidence="5" id="KW-0862">Zinc</keyword>
<keyword evidence="4" id="KW-0378">Hydrolase</keyword>
<evidence type="ECO:0000256" key="5">
    <source>
        <dbReference type="ARBA" id="ARBA00022833"/>
    </source>
</evidence>
<gene>
    <name evidence="9" type="ORF">FHS57_000625</name>
</gene>
<feature type="signal peptide" evidence="7">
    <location>
        <begin position="1"/>
        <end position="18"/>
    </location>
</feature>
<dbReference type="PANTHER" id="PTHR11705:SF143">
    <property type="entry name" value="SLL0236 PROTEIN"/>
    <property type="match status" value="1"/>
</dbReference>
<dbReference type="GO" id="GO:0006508">
    <property type="term" value="P:proteolysis"/>
    <property type="evidence" value="ECO:0007669"/>
    <property type="project" value="UniProtKB-KW"/>
</dbReference>
<dbReference type="EMBL" id="JACIBY010000001">
    <property type="protein sequence ID" value="MBB3836643.1"/>
    <property type="molecule type" value="Genomic_DNA"/>
</dbReference>
<keyword evidence="6" id="KW-0482">Metalloprotease</keyword>
<dbReference type="AlphaFoldDB" id="A0A7W5ZFZ1"/>
<dbReference type="GO" id="GO:0004181">
    <property type="term" value="F:metallocarboxypeptidase activity"/>
    <property type="evidence" value="ECO:0007669"/>
    <property type="project" value="InterPro"/>
</dbReference>
<dbReference type="Proteomes" id="UP000541352">
    <property type="component" value="Unassembled WGS sequence"/>
</dbReference>
<name>A0A7W5ZFZ1_9BACT</name>
<dbReference type="InterPro" id="IPR000834">
    <property type="entry name" value="Peptidase_M14"/>
</dbReference>
<feature type="domain" description="Peptidase M14" evidence="8">
    <location>
        <begin position="47"/>
        <end position="373"/>
    </location>
</feature>
<keyword evidence="10" id="KW-1185">Reference proteome</keyword>
<sequence length="851" mass="95042">MRQLFLAFFMGVTLCLHAQNGYFFPNKKFNPSIPTPEQFLGHAIGDYQTRYDRLVAYMYELDRLSERVQVKVIGETYEKRPHLVVFFSSPANMAKLPELQNEHLKLTDPNTAMPDVAKMPVFVQLGANVHGNETSGGEAMILAAYYFAACEDEDAKKMLDESVVLIEPVLNPDGRDRFVSWVNQHRGTPLVSDNNDREHLEVWPGGRTNHYWFDLNRDWYLAVHVESQNRLKFYHQWLPNVVTDHHEMGTNATFFFEPTKENAENPLVPQYVYKTLNGKFAKYYEKALNAIGSFYYTKESFDNLYPGYGSSYPDMEGGLGLLFEQASSRGFVQDSPNGPVTFAFTIRNQLVCALATCQAAVDERPNLLKFQREFFASAISEGNKNPIKGYVVGESVDATRLRRFTQTLLHHHIECYQLTDNLTIDGKVYEKGKALFVPTAQPQYRLVQSVFEKPTKFADSLFYDASAWNLPLAFGLAQGEVRTPIAKGARIGQEFMQSTVTIPTKSPYAYLLDYSDFMATKALYRLVSQGILVKVATKSFKIGDKSYSHGALMVPVETQNLSPDALYEAIKAAGQEAGVSFVGVPTGYSQMGVDLGSNTFQKVTKPEALIAVGQGVNGNEVGEVWYWLDTHVGMPITKVDVGMLPRLNLSKYNVIVLVSGQYDRALAPKIKQWVANGGTLVTLKTASEWAIRSDIVKEKLRTNTKADSTALAKRGRINYEDAVASEGSKNTGGAIFEADLDITHPIGFGYKNRKIALYRNNNTFLEPSASPYNTVVQYSDKPYLTGYVHPQSLKKISSSAAVVIAPEGSGRVILFSDNPSFRGIWYGTEKMFFNALFFGANITTPNPLGGE</sequence>
<evidence type="ECO:0000256" key="3">
    <source>
        <dbReference type="ARBA" id="ARBA00022670"/>
    </source>
</evidence>
<protein>
    <recommendedName>
        <fullName evidence="8">Peptidase M14 domain-containing protein</fullName>
    </recommendedName>
</protein>
<dbReference type="SMART" id="SM00631">
    <property type="entry name" value="Zn_pept"/>
    <property type="match status" value="1"/>
</dbReference>
<comment type="caution">
    <text evidence="9">The sequence shown here is derived from an EMBL/GenBank/DDBJ whole genome shotgun (WGS) entry which is preliminary data.</text>
</comment>
<dbReference type="RefSeq" id="WP_183971401.1">
    <property type="nucleotide sequence ID" value="NZ_JACIBY010000001.1"/>
</dbReference>
<evidence type="ECO:0000256" key="2">
    <source>
        <dbReference type="ARBA" id="ARBA00005988"/>
    </source>
</evidence>
<dbReference type="GO" id="GO:0008270">
    <property type="term" value="F:zinc ion binding"/>
    <property type="evidence" value="ECO:0007669"/>
    <property type="project" value="InterPro"/>
</dbReference>
<dbReference type="InterPro" id="IPR029062">
    <property type="entry name" value="Class_I_gatase-like"/>
</dbReference>
<evidence type="ECO:0000256" key="1">
    <source>
        <dbReference type="ARBA" id="ARBA00001947"/>
    </source>
</evidence>
<dbReference type="SUPFAM" id="SSF52317">
    <property type="entry name" value="Class I glutamine amidotransferase-like"/>
    <property type="match status" value="1"/>
</dbReference>